<keyword evidence="2" id="KW-0813">Transport</keyword>
<gene>
    <name evidence="10" type="ORF">TSOC_001606</name>
</gene>
<reference evidence="10 11" key="1">
    <citation type="journal article" date="2017" name="Mol. Biol. Evol.">
        <title>The 4-celled Tetrabaena socialis nuclear genome reveals the essential components for genetic control of cell number at the origin of multicellularity in the volvocine lineage.</title>
        <authorList>
            <person name="Featherston J."/>
            <person name="Arakaki Y."/>
            <person name="Hanschen E.R."/>
            <person name="Ferris P.J."/>
            <person name="Michod R.E."/>
            <person name="Olson B.J.S.C."/>
            <person name="Nozaki H."/>
            <person name="Durand P.M."/>
        </authorList>
    </citation>
    <scope>NUCLEOTIDE SEQUENCE [LARGE SCALE GENOMIC DNA]</scope>
    <source>
        <strain evidence="10 11">NIES-571</strain>
    </source>
</reference>
<keyword evidence="6" id="KW-0408">Iron</keyword>
<dbReference type="PROSITE" id="PS00197">
    <property type="entry name" value="2FE2S_FER_1"/>
    <property type="match status" value="1"/>
</dbReference>
<dbReference type="PANTHER" id="PTHR43112">
    <property type="entry name" value="FERREDOXIN"/>
    <property type="match status" value="1"/>
</dbReference>
<dbReference type="PANTHER" id="PTHR43112:SF21">
    <property type="entry name" value="FERREDOXIN"/>
    <property type="match status" value="1"/>
</dbReference>
<dbReference type="InterPro" id="IPR012675">
    <property type="entry name" value="Beta-grasp_dom_sf"/>
</dbReference>
<evidence type="ECO:0000256" key="6">
    <source>
        <dbReference type="ARBA" id="ARBA00023004"/>
    </source>
</evidence>
<evidence type="ECO:0000313" key="10">
    <source>
        <dbReference type="EMBL" id="PNH11507.1"/>
    </source>
</evidence>
<dbReference type="GO" id="GO:0051537">
    <property type="term" value="F:2 iron, 2 sulfur cluster binding"/>
    <property type="evidence" value="ECO:0007669"/>
    <property type="project" value="UniProtKB-KW"/>
</dbReference>
<dbReference type="OrthoDB" id="1885901at2759"/>
<evidence type="ECO:0000256" key="2">
    <source>
        <dbReference type="ARBA" id="ARBA00022448"/>
    </source>
</evidence>
<sequence>MAPLLAASPRGVAAAMRSCGSASTSAPVQPSCRPAALGRARCVRVQAADAWCRDKVNTVRTDVSSQGATYKLTFLGAGGETREIIARDNQYILDAAEAGGLDLPATCRGGICGACVARVAKGTIDPSDIADLEFTVSADEQAQGMALLCMTRATSDLSIETQSDWGYSLGVGEWKGATGKFTSRPDPLVGTAGWSQVK</sequence>
<keyword evidence="4" id="KW-0479">Metal-binding</keyword>
<organism evidence="10 11">
    <name type="scientific">Tetrabaena socialis</name>
    <dbReference type="NCBI Taxonomy" id="47790"/>
    <lineage>
        <taxon>Eukaryota</taxon>
        <taxon>Viridiplantae</taxon>
        <taxon>Chlorophyta</taxon>
        <taxon>core chlorophytes</taxon>
        <taxon>Chlorophyceae</taxon>
        <taxon>CS clade</taxon>
        <taxon>Chlamydomonadales</taxon>
        <taxon>Tetrabaenaceae</taxon>
        <taxon>Tetrabaena</taxon>
    </lineage>
</organism>
<dbReference type="InterPro" id="IPR001041">
    <property type="entry name" value="2Fe-2S_ferredoxin-type"/>
</dbReference>
<keyword evidence="5" id="KW-0249">Electron transport</keyword>
<dbReference type="CDD" id="cd00207">
    <property type="entry name" value="fer2"/>
    <property type="match status" value="1"/>
</dbReference>
<proteinExistence type="inferred from homology"/>
<evidence type="ECO:0000256" key="1">
    <source>
        <dbReference type="ARBA" id="ARBA00007874"/>
    </source>
</evidence>
<comment type="caution">
    <text evidence="10">The sequence shown here is derived from an EMBL/GenBank/DDBJ whole genome shotgun (WGS) entry which is preliminary data.</text>
</comment>
<name>A0A2J8AG67_9CHLO</name>
<evidence type="ECO:0000259" key="9">
    <source>
        <dbReference type="PROSITE" id="PS51085"/>
    </source>
</evidence>
<evidence type="ECO:0000256" key="4">
    <source>
        <dbReference type="ARBA" id="ARBA00022723"/>
    </source>
</evidence>
<evidence type="ECO:0000256" key="8">
    <source>
        <dbReference type="ARBA" id="ARBA00034078"/>
    </source>
</evidence>
<dbReference type="Gene3D" id="3.10.20.30">
    <property type="match status" value="1"/>
</dbReference>
<keyword evidence="11" id="KW-1185">Reference proteome</keyword>
<dbReference type="GO" id="GO:0046872">
    <property type="term" value="F:metal ion binding"/>
    <property type="evidence" value="ECO:0007669"/>
    <property type="project" value="UniProtKB-KW"/>
</dbReference>
<evidence type="ECO:0000256" key="3">
    <source>
        <dbReference type="ARBA" id="ARBA00022714"/>
    </source>
</evidence>
<dbReference type="Proteomes" id="UP000236333">
    <property type="component" value="Unassembled WGS sequence"/>
</dbReference>
<keyword evidence="7" id="KW-0411">Iron-sulfur</keyword>
<dbReference type="EMBL" id="PGGS01000028">
    <property type="protein sequence ID" value="PNH11507.1"/>
    <property type="molecule type" value="Genomic_DNA"/>
</dbReference>
<evidence type="ECO:0000256" key="7">
    <source>
        <dbReference type="ARBA" id="ARBA00023014"/>
    </source>
</evidence>
<comment type="cofactor">
    <cofactor evidence="8">
        <name>[2Fe-2S] cluster</name>
        <dbReference type="ChEBI" id="CHEBI:190135"/>
    </cofactor>
</comment>
<protein>
    <submittedName>
        <fullName evidence="10">Ferredoxin-1</fullName>
    </submittedName>
</protein>
<dbReference type="SUPFAM" id="SSF54292">
    <property type="entry name" value="2Fe-2S ferredoxin-like"/>
    <property type="match status" value="1"/>
</dbReference>
<dbReference type="InterPro" id="IPR036010">
    <property type="entry name" value="2Fe-2S_ferredoxin-like_sf"/>
</dbReference>
<dbReference type="Pfam" id="PF00111">
    <property type="entry name" value="Fer2"/>
    <property type="match status" value="1"/>
</dbReference>
<dbReference type="AlphaFoldDB" id="A0A2J8AG67"/>
<keyword evidence="3" id="KW-0001">2Fe-2S</keyword>
<dbReference type="InterPro" id="IPR006058">
    <property type="entry name" value="2Fe2S_fd_BS"/>
</dbReference>
<accession>A0A2J8AG67</accession>
<evidence type="ECO:0000313" key="11">
    <source>
        <dbReference type="Proteomes" id="UP000236333"/>
    </source>
</evidence>
<evidence type="ECO:0000256" key="5">
    <source>
        <dbReference type="ARBA" id="ARBA00022982"/>
    </source>
</evidence>
<comment type="similarity">
    <text evidence="1">Belongs to the 2Fe2S plant-type ferredoxin family.</text>
</comment>
<feature type="domain" description="2Fe-2S ferredoxin-type" evidence="9">
    <location>
        <begin position="70"/>
        <end position="165"/>
    </location>
</feature>
<dbReference type="PROSITE" id="PS51085">
    <property type="entry name" value="2FE2S_FER_2"/>
    <property type="match status" value="1"/>
</dbReference>